<evidence type="ECO:0000313" key="9">
    <source>
        <dbReference type="EMBL" id="ALC82267.1"/>
    </source>
</evidence>
<keyword evidence="6 7" id="KW-0378">Hydrolase</keyword>
<dbReference type="PROSITE" id="PS00769">
    <property type="entry name" value="TRANSTHYRETIN_2"/>
    <property type="match status" value="1"/>
</dbReference>
<dbReference type="RefSeq" id="WP_053604052.1">
    <property type="nucleotide sequence ID" value="NZ_CP012600.1"/>
</dbReference>
<evidence type="ECO:0000256" key="4">
    <source>
        <dbReference type="ARBA" id="ARBA00011881"/>
    </source>
</evidence>
<feature type="domain" description="Transthyretin/hydroxyisourate hydrolase" evidence="8">
    <location>
        <begin position="4"/>
        <end position="116"/>
    </location>
</feature>
<evidence type="ECO:0000256" key="1">
    <source>
        <dbReference type="ARBA" id="ARBA00001043"/>
    </source>
</evidence>
<comment type="similarity">
    <text evidence="3 7">Belongs to the transthyretin family. 5-hydroxyisourate hydrolase subfamily.</text>
</comment>
<comment type="function">
    <text evidence="2">Catalyzes the hydrolysis of 5-hydroxyisourate (HIU) to 2-oxo-4-hydroxy-4-carboxy-5-ureidoimidazoline (OHCU).</text>
</comment>
<dbReference type="AlphaFoldDB" id="A0A0M4FKH9"/>
<dbReference type="Gene3D" id="2.60.40.180">
    <property type="entry name" value="Transthyretin/hydroxyisourate hydrolase domain"/>
    <property type="match status" value="1"/>
</dbReference>
<evidence type="ECO:0000256" key="6">
    <source>
        <dbReference type="ARBA" id="ARBA00022801"/>
    </source>
</evidence>
<evidence type="ECO:0000256" key="5">
    <source>
        <dbReference type="ARBA" id="ARBA00022631"/>
    </source>
</evidence>
<comment type="catalytic activity">
    <reaction evidence="1 7">
        <text>5-hydroxyisourate + H2O = 5-hydroxy-2-oxo-4-ureido-2,5-dihydro-1H-imidazole-5-carboxylate + H(+)</text>
        <dbReference type="Rhea" id="RHEA:23736"/>
        <dbReference type="ChEBI" id="CHEBI:15377"/>
        <dbReference type="ChEBI" id="CHEBI:15378"/>
        <dbReference type="ChEBI" id="CHEBI:18072"/>
        <dbReference type="ChEBI" id="CHEBI:58639"/>
        <dbReference type="EC" id="3.5.2.17"/>
    </reaction>
</comment>
<sequence>MGQLTTHILDLTHGIPASRVKIELYSIEQSNRSLLANSITNKDGRVDKPLLSEEKMVSGEYELLFYIGDYFKEKETPLPDPPFLNVVSVRFGIADPGSHYHVPLLVSPWGYQVYRGS</sequence>
<dbReference type="Proteomes" id="UP000067625">
    <property type="component" value="Chromosome"/>
</dbReference>
<dbReference type="PANTHER" id="PTHR10395:SF7">
    <property type="entry name" value="5-HYDROXYISOURATE HYDROLASE"/>
    <property type="match status" value="1"/>
</dbReference>
<keyword evidence="5 7" id="KW-0659">Purine metabolism</keyword>
<proteinExistence type="inferred from homology"/>
<dbReference type="InterPro" id="IPR014306">
    <property type="entry name" value="Hydroxyisourate_hydrolase"/>
</dbReference>
<dbReference type="SUPFAM" id="SSF49472">
    <property type="entry name" value="Transthyretin (synonym: prealbumin)"/>
    <property type="match status" value="1"/>
</dbReference>
<evidence type="ECO:0000256" key="3">
    <source>
        <dbReference type="ARBA" id="ARBA00009850"/>
    </source>
</evidence>
<dbReference type="InterPro" id="IPR036817">
    <property type="entry name" value="Transthyretin/HIU_hydrolase_sf"/>
</dbReference>
<organism evidence="9 10">
    <name type="scientific">Bacillus gobiensis</name>
    <dbReference type="NCBI Taxonomy" id="1441095"/>
    <lineage>
        <taxon>Bacteria</taxon>
        <taxon>Bacillati</taxon>
        <taxon>Bacillota</taxon>
        <taxon>Bacilli</taxon>
        <taxon>Bacillales</taxon>
        <taxon>Bacillaceae</taxon>
        <taxon>Bacillus</taxon>
    </lineage>
</organism>
<dbReference type="InterPro" id="IPR023419">
    <property type="entry name" value="Transthyretin_CS"/>
</dbReference>
<keyword evidence="10" id="KW-1185">Reference proteome</keyword>
<dbReference type="FunFam" id="2.60.40.180:FF:000005">
    <property type="entry name" value="5-hydroxyisourate hydrolase"/>
    <property type="match status" value="1"/>
</dbReference>
<evidence type="ECO:0000256" key="7">
    <source>
        <dbReference type="RuleBase" id="RU361270"/>
    </source>
</evidence>
<dbReference type="GO" id="GO:0033971">
    <property type="term" value="F:hydroxyisourate hydrolase activity"/>
    <property type="evidence" value="ECO:0007669"/>
    <property type="project" value="UniProtKB-EC"/>
</dbReference>
<dbReference type="Pfam" id="PF00576">
    <property type="entry name" value="Transthyretin"/>
    <property type="match status" value="1"/>
</dbReference>
<dbReference type="InterPro" id="IPR023416">
    <property type="entry name" value="Transthyretin/HIU_hydrolase_d"/>
</dbReference>
<evidence type="ECO:0000313" key="10">
    <source>
        <dbReference type="Proteomes" id="UP000067625"/>
    </source>
</evidence>
<evidence type="ECO:0000259" key="8">
    <source>
        <dbReference type="Pfam" id="PF00576"/>
    </source>
</evidence>
<reference evidence="9 10" key="2">
    <citation type="journal article" date="2016" name="Int. J. Syst. Evol. Microbiol.">
        <title>Bacillus gobiensis sp. nov., isolated from a soil sample.</title>
        <authorList>
            <person name="Liu B."/>
            <person name="Liu G.H."/>
            <person name="Cetin S."/>
            <person name="Schumann P."/>
            <person name="Pan Z.Z."/>
            <person name="Chen Q.Q."/>
        </authorList>
    </citation>
    <scope>NUCLEOTIDE SEQUENCE [LARGE SCALE GENOMIC DNA]</scope>
    <source>
        <strain evidence="9 10">FJAT-4402</strain>
    </source>
</reference>
<dbReference type="CDD" id="cd05822">
    <property type="entry name" value="TLP_HIUase"/>
    <property type="match status" value="1"/>
</dbReference>
<dbReference type="InterPro" id="IPR023418">
    <property type="entry name" value="Thyroxine_BS"/>
</dbReference>
<name>A0A0M4FKH9_9BACI</name>
<accession>A0A0M4FKH9</accession>
<evidence type="ECO:0000256" key="2">
    <source>
        <dbReference type="ARBA" id="ARBA00002704"/>
    </source>
</evidence>
<comment type="subunit">
    <text evidence="4 7">Homotetramer.</text>
</comment>
<dbReference type="PATRIC" id="fig|1441095.3.peg.2688"/>
<dbReference type="PANTHER" id="PTHR10395">
    <property type="entry name" value="URICASE AND TRANSTHYRETIN-RELATED"/>
    <property type="match status" value="1"/>
</dbReference>
<dbReference type="STRING" id="1441095.AM592_12260"/>
<dbReference type="GO" id="GO:0006144">
    <property type="term" value="P:purine nucleobase metabolic process"/>
    <property type="evidence" value="ECO:0007669"/>
    <property type="project" value="UniProtKB-KW"/>
</dbReference>
<reference evidence="10" key="1">
    <citation type="submission" date="2015-08" db="EMBL/GenBank/DDBJ databases">
        <title>Genome sequencing project for genomic taxonomy and phylogenomics of Bacillus-like bacteria.</title>
        <authorList>
            <person name="Liu B."/>
            <person name="Wang J."/>
            <person name="Zhu Y."/>
            <person name="Liu G."/>
            <person name="Chen Q."/>
            <person name="Chen Z."/>
            <person name="Lan J."/>
            <person name="Che J."/>
            <person name="Ge C."/>
            <person name="Shi H."/>
            <person name="Pan Z."/>
            <person name="Liu X."/>
        </authorList>
    </citation>
    <scope>NUCLEOTIDE SEQUENCE [LARGE SCALE GENOMIC DNA]</scope>
    <source>
        <strain evidence="10">FJAT-4402</strain>
    </source>
</reference>
<gene>
    <name evidence="9" type="ORF">AM592_12260</name>
</gene>
<dbReference type="NCBIfam" id="TIGR02962">
    <property type="entry name" value="hdxy_isourate"/>
    <property type="match status" value="1"/>
</dbReference>
<dbReference type="EMBL" id="CP012600">
    <property type="protein sequence ID" value="ALC82267.1"/>
    <property type="molecule type" value="Genomic_DNA"/>
</dbReference>
<dbReference type="PROSITE" id="PS00768">
    <property type="entry name" value="TRANSTHYRETIN_1"/>
    <property type="match status" value="1"/>
</dbReference>
<protein>
    <recommendedName>
        <fullName evidence="7">5-hydroxyisourate hydrolase</fullName>
        <shortName evidence="7">HIU hydrolase</shortName>
        <shortName evidence="7">HIUHase</shortName>
        <ecNumber evidence="7">3.5.2.17</ecNumber>
    </recommendedName>
</protein>
<dbReference type="OrthoDB" id="9792386at2"/>
<dbReference type="EC" id="3.5.2.17" evidence="7"/>